<gene>
    <name evidence="1" type="ORF">C9374_000844</name>
</gene>
<dbReference type="Proteomes" id="UP000816034">
    <property type="component" value="Unassembled WGS sequence"/>
</dbReference>
<proteinExistence type="predicted"/>
<name>A0AA88GYG5_NAELO</name>
<comment type="caution">
    <text evidence="1">The sequence shown here is derived from an EMBL/GenBank/DDBJ whole genome shotgun (WGS) entry which is preliminary data.</text>
</comment>
<protein>
    <submittedName>
        <fullName evidence="1">Uncharacterized protein</fullName>
    </submittedName>
</protein>
<evidence type="ECO:0000313" key="2">
    <source>
        <dbReference type="Proteomes" id="UP000816034"/>
    </source>
</evidence>
<keyword evidence="2" id="KW-1185">Reference proteome</keyword>
<dbReference type="EMBL" id="PYSW02000011">
    <property type="protein sequence ID" value="KAG2387994.1"/>
    <property type="molecule type" value="Genomic_DNA"/>
</dbReference>
<accession>A0AA88GYG5</accession>
<reference evidence="1 2" key="1">
    <citation type="journal article" date="2018" name="BMC Genomics">
        <title>The genome of Naegleria lovaniensis, the basis for a comparative approach to unravel pathogenicity factors of the human pathogenic amoeba N. fowleri.</title>
        <authorList>
            <person name="Liechti N."/>
            <person name="Schurch N."/>
            <person name="Bruggmann R."/>
            <person name="Wittwer M."/>
        </authorList>
    </citation>
    <scope>NUCLEOTIDE SEQUENCE [LARGE SCALE GENOMIC DNA]</scope>
    <source>
        <strain evidence="1 2">ATCC 30569</strain>
    </source>
</reference>
<dbReference type="AlphaFoldDB" id="A0AA88GYG5"/>
<dbReference type="GeneID" id="68093300"/>
<dbReference type="RefSeq" id="XP_044551986.1">
    <property type="nucleotide sequence ID" value="XM_044698516.1"/>
</dbReference>
<evidence type="ECO:0000313" key="1">
    <source>
        <dbReference type="EMBL" id="KAG2387994.1"/>
    </source>
</evidence>
<organism evidence="1 2">
    <name type="scientific">Naegleria lovaniensis</name>
    <name type="common">Amoeba</name>
    <dbReference type="NCBI Taxonomy" id="51637"/>
    <lineage>
        <taxon>Eukaryota</taxon>
        <taxon>Discoba</taxon>
        <taxon>Heterolobosea</taxon>
        <taxon>Tetramitia</taxon>
        <taxon>Eutetramitia</taxon>
        <taxon>Vahlkampfiidae</taxon>
        <taxon>Naegleria</taxon>
    </lineage>
</organism>
<dbReference type="PROSITE" id="PS51257">
    <property type="entry name" value="PROKAR_LIPOPROTEIN"/>
    <property type="match status" value="1"/>
</dbReference>
<sequence>MLRNKAFSRHGPTTLVYSVVFLLGCLAILTTSSLALDILTNTKKKEEARMAQLEQYMTIGRDPELARFEQAARPPSNNGRTLTVKQDSFSCHYSSPTQSEKKFECDASVNQTIAGEKLNFNATFSITVDLKEEWALVEIDYDGMEIYKKNMTIADLTVPICVTPAILDKLISLCLDISGIKFDVNKDCFRAFASLDLKILFVKTINIIPPTEFGWNMAQCDASKRHN</sequence>